<name>W9W6B2_9EURO</name>
<dbReference type="EMBL" id="AMGW01000003">
    <property type="protein sequence ID" value="EXJ60066.1"/>
    <property type="molecule type" value="Genomic_DNA"/>
</dbReference>
<dbReference type="VEuPathDB" id="FungiDB:A1O7_04216"/>
<comment type="caution">
    <text evidence="1">The sequence shown here is derived from an EMBL/GenBank/DDBJ whole genome shotgun (WGS) entry which is preliminary data.</text>
</comment>
<organism evidence="1 2">
    <name type="scientific">Cladophialophora yegresii CBS 114405</name>
    <dbReference type="NCBI Taxonomy" id="1182544"/>
    <lineage>
        <taxon>Eukaryota</taxon>
        <taxon>Fungi</taxon>
        <taxon>Dikarya</taxon>
        <taxon>Ascomycota</taxon>
        <taxon>Pezizomycotina</taxon>
        <taxon>Eurotiomycetes</taxon>
        <taxon>Chaetothyriomycetidae</taxon>
        <taxon>Chaetothyriales</taxon>
        <taxon>Herpotrichiellaceae</taxon>
        <taxon>Cladophialophora</taxon>
    </lineage>
</organism>
<dbReference type="OrthoDB" id="4149590at2759"/>
<gene>
    <name evidence="1" type="ORF">A1O7_04216</name>
</gene>
<dbReference type="GeneID" id="19178804"/>
<accession>W9W6B2</accession>
<evidence type="ECO:0000313" key="2">
    <source>
        <dbReference type="Proteomes" id="UP000019473"/>
    </source>
</evidence>
<dbReference type="Proteomes" id="UP000019473">
    <property type="component" value="Unassembled WGS sequence"/>
</dbReference>
<protein>
    <submittedName>
        <fullName evidence="1">Uncharacterized protein</fullName>
    </submittedName>
</protein>
<dbReference type="HOGENOM" id="CLU_056588_0_0_1"/>
<evidence type="ECO:0000313" key="1">
    <source>
        <dbReference type="EMBL" id="EXJ60066.1"/>
    </source>
</evidence>
<keyword evidence="2" id="KW-1185">Reference proteome</keyword>
<reference evidence="1 2" key="1">
    <citation type="submission" date="2013-03" db="EMBL/GenBank/DDBJ databases">
        <title>The Genome Sequence of Cladophialophora yegresii CBS 114405.</title>
        <authorList>
            <consortium name="The Broad Institute Genomics Platform"/>
            <person name="Cuomo C."/>
            <person name="de Hoog S."/>
            <person name="Gorbushina A."/>
            <person name="Walker B."/>
            <person name="Young S.K."/>
            <person name="Zeng Q."/>
            <person name="Gargeya S."/>
            <person name="Fitzgerald M."/>
            <person name="Haas B."/>
            <person name="Abouelleil A."/>
            <person name="Allen A.W."/>
            <person name="Alvarado L."/>
            <person name="Arachchi H.M."/>
            <person name="Berlin A.M."/>
            <person name="Chapman S.B."/>
            <person name="Gainer-Dewar J."/>
            <person name="Goldberg J."/>
            <person name="Griggs A."/>
            <person name="Gujja S."/>
            <person name="Hansen M."/>
            <person name="Howarth C."/>
            <person name="Imamovic A."/>
            <person name="Ireland A."/>
            <person name="Larimer J."/>
            <person name="McCowan C."/>
            <person name="Murphy C."/>
            <person name="Pearson M."/>
            <person name="Poon T.W."/>
            <person name="Priest M."/>
            <person name="Roberts A."/>
            <person name="Saif S."/>
            <person name="Shea T."/>
            <person name="Sisk P."/>
            <person name="Sykes S."/>
            <person name="Wortman J."/>
            <person name="Nusbaum C."/>
            <person name="Birren B."/>
        </authorList>
    </citation>
    <scope>NUCLEOTIDE SEQUENCE [LARGE SCALE GENOMIC DNA]</scope>
    <source>
        <strain evidence="1 2">CBS 114405</strain>
    </source>
</reference>
<dbReference type="eggNOG" id="ENOG502RZBP">
    <property type="taxonomic scope" value="Eukaryota"/>
</dbReference>
<proteinExistence type="predicted"/>
<dbReference type="AlphaFoldDB" id="W9W6B2"/>
<dbReference type="STRING" id="1182544.W9W6B2"/>
<dbReference type="RefSeq" id="XP_007756419.1">
    <property type="nucleotide sequence ID" value="XM_007758229.1"/>
</dbReference>
<sequence>MSAASGTAPTATNNVNSLEACMDLCNQAGATCAVAYWASSLSQCSLYPAQAGSGLLTPNSFVGNYVRTARLLTSTSPSVIDATYLLAPGYDLNLCGGPNANYYDRTFVGVYGRGSTGTGGPFIQGGYRNDVFLITCAGYSYYTSSISGSQVTTSTAATTYGFGGVITTADDCARLCEILNAASGYAGGCRLWEWYGANTCNLYSSRPAGTNAPSVRAGVLAAGISRASSSFEFTPAGGAIQSYRKRSLPPGVGSYRQHPRDALIDTGYLTPDVILEYSNSSAW</sequence>